<gene>
    <name evidence="3" type="ORF">B1s21122_04240</name>
</gene>
<dbReference type="OrthoDB" id="9806257at2"/>
<evidence type="ECO:0000313" key="3">
    <source>
        <dbReference type="EMBL" id="ASY09539.1"/>
    </source>
</evidence>
<evidence type="ECO:0000256" key="1">
    <source>
        <dbReference type="ARBA" id="ARBA00023002"/>
    </source>
</evidence>
<dbReference type="PANTHER" id="PTHR13847">
    <property type="entry name" value="SARCOSINE DEHYDROGENASE-RELATED"/>
    <property type="match status" value="1"/>
</dbReference>
<dbReference type="Gene3D" id="3.50.50.60">
    <property type="entry name" value="FAD/NAD(P)-binding domain"/>
    <property type="match status" value="1"/>
</dbReference>
<dbReference type="AlphaFoldDB" id="A0A249JYF5"/>
<dbReference type="PANTHER" id="PTHR13847:SF287">
    <property type="entry name" value="FAD-DEPENDENT OXIDOREDUCTASE DOMAIN-CONTAINING PROTEIN 1"/>
    <property type="match status" value="1"/>
</dbReference>
<dbReference type="Proteomes" id="UP000217153">
    <property type="component" value="Chromosome"/>
</dbReference>
<accession>A0A249JYF5</accession>
<dbReference type="RefSeq" id="WP_095680851.1">
    <property type="nucleotide sequence ID" value="NZ_CP016768.2"/>
</dbReference>
<protein>
    <submittedName>
        <fullName evidence="3">Sarcosine oxidase, subunit beta</fullName>
    </submittedName>
</protein>
<feature type="domain" description="FAD dependent oxidoreductase" evidence="2">
    <location>
        <begin position="5"/>
        <end position="358"/>
    </location>
</feature>
<dbReference type="InterPro" id="IPR036188">
    <property type="entry name" value="FAD/NAD-bd_sf"/>
</dbReference>
<proteinExistence type="predicted"/>
<dbReference type="Gene3D" id="3.30.9.10">
    <property type="entry name" value="D-Amino Acid Oxidase, subunit A, domain 2"/>
    <property type="match status" value="1"/>
</dbReference>
<name>A0A249JYF5_9ACTN</name>
<dbReference type="SUPFAM" id="SSF54373">
    <property type="entry name" value="FAD-linked reductases, C-terminal domain"/>
    <property type="match status" value="1"/>
</dbReference>
<sequence length="385" mass="40540">MKNPDAIVIGAGLVGACSALSLVNAGLRVLVLDRGPVASGTTGAGEGNILVSDKEPSAELTLALRSRDAWFEINTDIGGGFELEDKGGVVVSRSEKGIADLKKLSALQAVHGIAVVELDAKGIKEIEPYISDSVEYAVLYPQDAQCQPMLAAAQIMRAVKKRGGAFIQGENVKSINVKSGKVVGLTTEKNTYTCPIIINATGTWAGEIAKMAGSYLPIMPRRGFILVTAPAPKIIHHKVYDADYVANVASSDADLQSSAVVEGTESGTILIGASRERVGFKSDLDVAVLRQLARQAISLFPILSNIALLRAYRGFRPYAPDHLPVIGEDANVKGLWHAAGHEGAGIGLAPATGELITAQITSTKTFMDPTPFSPKRFKEAANVAI</sequence>
<evidence type="ECO:0000313" key="4">
    <source>
        <dbReference type="Proteomes" id="UP000217153"/>
    </source>
</evidence>
<keyword evidence="1" id="KW-0560">Oxidoreductase</keyword>
<dbReference type="Pfam" id="PF01266">
    <property type="entry name" value="DAO"/>
    <property type="match status" value="1"/>
</dbReference>
<dbReference type="EMBL" id="CP016768">
    <property type="protein sequence ID" value="ASY09539.1"/>
    <property type="molecule type" value="Genomic_DNA"/>
</dbReference>
<organism evidence="3 4">
    <name type="scientific">Candidatus Nanopelagicus limnae</name>
    <dbReference type="NCBI Taxonomy" id="1884634"/>
    <lineage>
        <taxon>Bacteria</taxon>
        <taxon>Bacillati</taxon>
        <taxon>Actinomycetota</taxon>
        <taxon>Actinomycetes</taxon>
        <taxon>Candidatus Nanopelagicales</taxon>
        <taxon>Candidatus Nanopelagicaceae</taxon>
        <taxon>Candidatus Nanopelagicus</taxon>
    </lineage>
</organism>
<dbReference type="InterPro" id="IPR006076">
    <property type="entry name" value="FAD-dep_OxRdtase"/>
</dbReference>
<dbReference type="KEGG" id="abam:B1s21122_04240"/>
<keyword evidence="4" id="KW-1185">Reference proteome</keyword>
<dbReference type="PROSITE" id="PS51257">
    <property type="entry name" value="PROKAR_LIPOPROTEIN"/>
    <property type="match status" value="1"/>
</dbReference>
<dbReference type="SUPFAM" id="SSF51905">
    <property type="entry name" value="FAD/NAD(P)-binding domain"/>
    <property type="match status" value="1"/>
</dbReference>
<evidence type="ECO:0000259" key="2">
    <source>
        <dbReference type="Pfam" id="PF01266"/>
    </source>
</evidence>
<reference evidence="4" key="1">
    <citation type="submission" date="2016-10" db="EMBL/GenBank/DDBJ databases">
        <title>High microdiversification within the ubiquitous acI lineage of Actinobacteria.</title>
        <authorList>
            <person name="Neuenschwander S.M."/>
            <person name="Salcher M."/>
            <person name="Ghai R."/>
            <person name="Pernthaler J."/>
        </authorList>
    </citation>
    <scope>NUCLEOTIDE SEQUENCE [LARGE SCALE GENOMIC DNA]</scope>
</reference>
<dbReference type="GO" id="GO:0005737">
    <property type="term" value="C:cytoplasm"/>
    <property type="evidence" value="ECO:0007669"/>
    <property type="project" value="TreeGrafter"/>
</dbReference>
<dbReference type="GO" id="GO:0016491">
    <property type="term" value="F:oxidoreductase activity"/>
    <property type="evidence" value="ECO:0007669"/>
    <property type="project" value="UniProtKB-KW"/>
</dbReference>